<dbReference type="EMBL" id="BEZZ01000034">
    <property type="protein sequence ID" value="GCC23588.1"/>
    <property type="molecule type" value="Genomic_DNA"/>
</dbReference>
<gene>
    <name evidence="1" type="ORF">chiPu_0001985</name>
</gene>
<evidence type="ECO:0000313" key="2">
    <source>
        <dbReference type="Proteomes" id="UP000287033"/>
    </source>
</evidence>
<keyword evidence="2" id="KW-1185">Reference proteome</keyword>
<organism evidence="1 2">
    <name type="scientific">Chiloscyllium punctatum</name>
    <name type="common">Brownbanded bambooshark</name>
    <name type="synonym">Hemiscyllium punctatum</name>
    <dbReference type="NCBI Taxonomy" id="137246"/>
    <lineage>
        <taxon>Eukaryota</taxon>
        <taxon>Metazoa</taxon>
        <taxon>Chordata</taxon>
        <taxon>Craniata</taxon>
        <taxon>Vertebrata</taxon>
        <taxon>Chondrichthyes</taxon>
        <taxon>Elasmobranchii</taxon>
        <taxon>Galeomorphii</taxon>
        <taxon>Galeoidea</taxon>
        <taxon>Orectolobiformes</taxon>
        <taxon>Hemiscylliidae</taxon>
        <taxon>Chiloscyllium</taxon>
    </lineage>
</organism>
<protein>
    <submittedName>
        <fullName evidence="1">Uncharacterized protein</fullName>
    </submittedName>
</protein>
<evidence type="ECO:0000313" key="1">
    <source>
        <dbReference type="EMBL" id="GCC23588.1"/>
    </source>
</evidence>
<sequence>MRPAAFELNCPVVEDRQYGKERLPTLPSKWDETRNSEFNEFNFECSEGKWIQDDKHRECWRNWVQATWQMASWLGKIKYTEHSNTRSCFPGNHCPQKGMWRHGNALMNEQD</sequence>
<proteinExistence type="predicted"/>
<accession>A0A401RZQ6</accession>
<dbReference type="AlphaFoldDB" id="A0A401RZQ6"/>
<reference evidence="1 2" key="1">
    <citation type="journal article" date="2018" name="Nat. Ecol. Evol.">
        <title>Shark genomes provide insights into elasmobranch evolution and the origin of vertebrates.</title>
        <authorList>
            <person name="Hara Y"/>
            <person name="Yamaguchi K"/>
            <person name="Onimaru K"/>
            <person name="Kadota M"/>
            <person name="Koyanagi M"/>
            <person name="Keeley SD"/>
            <person name="Tatsumi K"/>
            <person name="Tanaka K"/>
            <person name="Motone F"/>
            <person name="Kageyama Y"/>
            <person name="Nozu R"/>
            <person name="Adachi N"/>
            <person name="Nishimura O"/>
            <person name="Nakagawa R"/>
            <person name="Tanegashima C"/>
            <person name="Kiyatake I"/>
            <person name="Matsumoto R"/>
            <person name="Murakumo K"/>
            <person name="Nishida K"/>
            <person name="Terakita A"/>
            <person name="Kuratani S"/>
            <person name="Sato K"/>
            <person name="Hyodo S Kuraku.S."/>
        </authorList>
    </citation>
    <scope>NUCLEOTIDE SEQUENCE [LARGE SCALE GENOMIC DNA]</scope>
</reference>
<comment type="caution">
    <text evidence="1">The sequence shown here is derived from an EMBL/GenBank/DDBJ whole genome shotgun (WGS) entry which is preliminary data.</text>
</comment>
<name>A0A401RZQ6_CHIPU</name>
<dbReference type="Proteomes" id="UP000287033">
    <property type="component" value="Unassembled WGS sequence"/>
</dbReference>